<dbReference type="AlphaFoldDB" id="A0A699Y6T3"/>
<feature type="non-terminal residue" evidence="1">
    <location>
        <position position="1"/>
    </location>
</feature>
<evidence type="ECO:0000313" key="1">
    <source>
        <dbReference type="EMBL" id="GFD63921.1"/>
    </source>
</evidence>
<sequence length="51" mass="5522">VTLPPRKRLSIVHRPGYEAGESSAAAAAARPIEGRRTDYGFVGSVEAEIRR</sequence>
<gene>
    <name evidence="1" type="ORF">Tci_935890</name>
</gene>
<proteinExistence type="predicted"/>
<dbReference type="EMBL" id="BKCJ012007909">
    <property type="protein sequence ID" value="GFD63921.1"/>
    <property type="molecule type" value="Genomic_DNA"/>
</dbReference>
<organism evidence="1">
    <name type="scientific">Tanacetum cinerariifolium</name>
    <name type="common">Dalmatian daisy</name>
    <name type="synonym">Chrysanthemum cinerariifolium</name>
    <dbReference type="NCBI Taxonomy" id="118510"/>
    <lineage>
        <taxon>Eukaryota</taxon>
        <taxon>Viridiplantae</taxon>
        <taxon>Streptophyta</taxon>
        <taxon>Embryophyta</taxon>
        <taxon>Tracheophyta</taxon>
        <taxon>Spermatophyta</taxon>
        <taxon>Magnoliopsida</taxon>
        <taxon>eudicotyledons</taxon>
        <taxon>Gunneridae</taxon>
        <taxon>Pentapetalae</taxon>
        <taxon>asterids</taxon>
        <taxon>campanulids</taxon>
        <taxon>Asterales</taxon>
        <taxon>Asteraceae</taxon>
        <taxon>Asteroideae</taxon>
        <taxon>Anthemideae</taxon>
        <taxon>Anthemidinae</taxon>
        <taxon>Tanacetum</taxon>
    </lineage>
</organism>
<comment type="caution">
    <text evidence="1">The sequence shown here is derived from an EMBL/GenBank/DDBJ whole genome shotgun (WGS) entry which is preliminary data.</text>
</comment>
<reference evidence="1" key="1">
    <citation type="journal article" date="2019" name="Sci. Rep.">
        <title>Draft genome of Tanacetum cinerariifolium, the natural source of mosquito coil.</title>
        <authorList>
            <person name="Yamashiro T."/>
            <person name="Shiraishi A."/>
            <person name="Satake H."/>
            <person name="Nakayama K."/>
        </authorList>
    </citation>
    <scope>NUCLEOTIDE SEQUENCE</scope>
</reference>
<accession>A0A699Y6T3</accession>
<feature type="non-terminal residue" evidence="1">
    <location>
        <position position="51"/>
    </location>
</feature>
<protein>
    <submittedName>
        <fullName evidence="1">Uncharacterized protein</fullName>
    </submittedName>
</protein>
<name>A0A699Y6T3_TANCI</name>